<sequence length="56" mass="6307">MPNMTIFPLGVTKNTPLITIEKIRTMSCSCEGRLQVPVLGFLLLKKRSMNFSLSYS</sequence>
<name>A0A2P2PRJ5_RHIMU</name>
<evidence type="ECO:0000313" key="1">
    <source>
        <dbReference type="EMBL" id="MBX57354.1"/>
    </source>
</evidence>
<dbReference type="AlphaFoldDB" id="A0A2P2PRJ5"/>
<accession>A0A2P2PRJ5</accession>
<reference evidence="1" key="1">
    <citation type="submission" date="2018-02" db="EMBL/GenBank/DDBJ databases">
        <title>Rhizophora mucronata_Transcriptome.</title>
        <authorList>
            <person name="Meera S.P."/>
            <person name="Sreeshan A."/>
            <person name="Augustine A."/>
        </authorList>
    </citation>
    <scope>NUCLEOTIDE SEQUENCE</scope>
    <source>
        <tissue evidence="1">Leaf</tissue>
    </source>
</reference>
<dbReference type="EMBL" id="GGEC01076870">
    <property type="protein sequence ID" value="MBX57354.1"/>
    <property type="molecule type" value="Transcribed_RNA"/>
</dbReference>
<proteinExistence type="predicted"/>
<protein>
    <submittedName>
        <fullName evidence="1">Uncharacterized protein</fullName>
    </submittedName>
</protein>
<organism evidence="1">
    <name type="scientific">Rhizophora mucronata</name>
    <name type="common">Asiatic mangrove</name>
    <dbReference type="NCBI Taxonomy" id="61149"/>
    <lineage>
        <taxon>Eukaryota</taxon>
        <taxon>Viridiplantae</taxon>
        <taxon>Streptophyta</taxon>
        <taxon>Embryophyta</taxon>
        <taxon>Tracheophyta</taxon>
        <taxon>Spermatophyta</taxon>
        <taxon>Magnoliopsida</taxon>
        <taxon>eudicotyledons</taxon>
        <taxon>Gunneridae</taxon>
        <taxon>Pentapetalae</taxon>
        <taxon>rosids</taxon>
        <taxon>fabids</taxon>
        <taxon>Malpighiales</taxon>
        <taxon>Rhizophoraceae</taxon>
        <taxon>Rhizophora</taxon>
    </lineage>
</organism>